<protein>
    <recommendedName>
        <fullName evidence="1">Reverse transcriptase domain-containing protein</fullName>
    </recommendedName>
</protein>
<accession>A0A9J7WX97</accession>
<dbReference type="PROSITE" id="PS50878">
    <property type="entry name" value="RT_POL"/>
    <property type="match status" value="1"/>
</dbReference>
<keyword evidence="3" id="KW-1185">Reference proteome</keyword>
<reference evidence="2" key="2">
    <citation type="submission" date="2025-09" db="UniProtKB">
        <authorList>
            <consortium name="Ensembl"/>
        </authorList>
    </citation>
    <scope>IDENTIFICATION</scope>
</reference>
<proteinExistence type="predicted"/>
<evidence type="ECO:0000313" key="3">
    <source>
        <dbReference type="Proteomes" id="UP001108240"/>
    </source>
</evidence>
<dbReference type="CDD" id="cd01650">
    <property type="entry name" value="RT_nLTR_like"/>
    <property type="match status" value="1"/>
</dbReference>
<evidence type="ECO:0000259" key="1">
    <source>
        <dbReference type="PROSITE" id="PS50878"/>
    </source>
</evidence>
<dbReference type="PANTHER" id="PTHR47510">
    <property type="entry name" value="REVERSE TRANSCRIPTASE DOMAIN-CONTAINING PROTEIN"/>
    <property type="match status" value="1"/>
</dbReference>
<sequence length="530" mass="59801">MFQDAAGDNIHEYTGSVICYINKCTEDVVPSINVKSFPNQKPWVNCEVRARLKAQTAVFNSGDLTAYKKTSYDLQKAIRSAKRDFRDRVESEYHGSDPHRMWSSLRYITDYKGRKSSIVSLSASLSDELNTFYARFEKGNTFPAGKIHADLDTCPLVLTTLKVSKAFKRVNSRKAPGPDGIHGHVLRACAVQLADVFTNIFNLSLRLTLIPTCFKQTTIIPVPKKTTVSCLNDYRPVALKSVIMMCFKSLVKSHICSSLPDTLDPFQFAYRSNRSTDDAIAMAIHCPGTLGGKRHLCVDYSSAFNTIIPTKLIAKLKDLGLNSHLCNWVLDILTGRPQVVRIGNHTSSSLTLSTGAPQGCVLSPLLYSLFTYNCFAKHSSNIILKFADDTTILGLITYGDETAWCADNNLSLNVSKTKEMIVDYRKSQREGHVPIHINGEKVEIVKSYKFLGIHISEDFSWSLHSETTVRTAHQRLYFLRRLTRFGISSNIMHYREHSDRLHHFMVRQLLFFRPQSSSESGENSRAHHWT</sequence>
<dbReference type="GeneTree" id="ENSGT01020000230367"/>
<dbReference type="Ensembl" id="ENSCCRT00000203858.1">
    <property type="protein sequence ID" value="ENSCCRP00000098616.1"/>
    <property type="gene ID" value="ENSCCRG00000053372.1"/>
</dbReference>
<dbReference type="Pfam" id="PF00078">
    <property type="entry name" value="RVT_1"/>
    <property type="match status" value="1"/>
</dbReference>
<dbReference type="Proteomes" id="UP001108240">
    <property type="component" value="Unplaced"/>
</dbReference>
<dbReference type="InterPro" id="IPR043502">
    <property type="entry name" value="DNA/RNA_pol_sf"/>
</dbReference>
<dbReference type="SUPFAM" id="SSF56672">
    <property type="entry name" value="DNA/RNA polymerases"/>
    <property type="match status" value="1"/>
</dbReference>
<organism evidence="2 3">
    <name type="scientific">Cyprinus carpio carpio</name>
    <dbReference type="NCBI Taxonomy" id="630221"/>
    <lineage>
        <taxon>Eukaryota</taxon>
        <taxon>Metazoa</taxon>
        <taxon>Chordata</taxon>
        <taxon>Craniata</taxon>
        <taxon>Vertebrata</taxon>
        <taxon>Euteleostomi</taxon>
        <taxon>Actinopterygii</taxon>
        <taxon>Neopterygii</taxon>
        <taxon>Teleostei</taxon>
        <taxon>Ostariophysi</taxon>
        <taxon>Cypriniformes</taxon>
        <taxon>Cyprinidae</taxon>
        <taxon>Cyprininae</taxon>
        <taxon>Cyprinus</taxon>
    </lineage>
</organism>
<evidence type="ECO:0000313" key="2">
    <source>
        <dbReference type="Ensembl" id="ENSCCRP00000098616.1"/>
    </source>
</evidence>
<dbReference type="PANTHER" id="PTHR47510:SF3">
    <property type="entry name" value="ENDO_EXONUCLEASE_PHOSPHATASE DOMAIN-CONTAINING PROTEIN"/>
    <property type="match status" value="1"/>
</dbReference>
<feature type="domain" description="Reverse transcriptase" evidence="1">
    <location>
        <begin position="203"/>
        <end position="455"/>
    </location>
</feature>
<reference evidence="2" key="1">
    <citation type="submission" date="2025-08" db="UniProtKB">
        <authorList>
            <consortium name="Ensembl"/>
        </authorList>
    </citation>
    <scope>IDENTIFICATION</scope>
</reference>
<dbReference type="OMA" id="RVESEYH"/>
<dbReference type="AlphaFoldDB" id="A0A9J7WX97"/>
<name>A0A9J7WX97_CYPCA</name>
<dbReference type="InterPro" id="IPR000477">
    <property type="entry name" value="RT_dom"/>
</dbReference>